<evidence type="ECO:0000313" key="10">
    <source>
        <dbReference type="EMBL" id="QDT58977.1"/>
    </source>
</evidence>
<keyword evidence="5 8" id="KW-0812">Transmembrane</keyword>
<dbReference type="PANTHER" id="PTHR33908:SF3">
    <property type="entry name" value="UNDECAPRENYL PHOSPHATE-ALPHA-4-AMINO-4-DEOXY-L-ARABINOSE ARABINOSYL TRANSFERASE"/>
    <property type="match status" value="1"/>
</dbReference>
<name>A0A517SS68_9BACT</name>
<evidence type="ECO:0000256" key="2">
    <source>
        <dbReference type="ARBA" id="ARBA00022475"/>
    </source>
</evidence>
<sequence length="627" mass="68669">MDASKTITLLILLSCSVFFCNLGAAKLWDEDEPRNAGCAAEMMQRGDWVVPYFNAEVRTHKPVLLYWFMIAAYSVFGVNEFSARFWSAALSVLTVLMTYSLGRRLLGKMAGLMAGICLSTMLMFVVASRAATPDSVLIFFITAALTLYVWGTPAFGPTLSYSLRYPWIRLQDERQNAQASVSATGFPANKLTLVLMFTMMGFASLDKGPIGFLLPCAVIGMFLLIYRLPASQVNAAADAASSETLPAAGLIRQAIGILNPWHFIKTCLSMRLGWLITVVLAVALPWYIWVTIRSDGVWTRGFFLEHNLGRAVNEMEGHGGTPFYYVIGFLMGTFPWSIFFLPMLLDGIRSLKDPTDSEGSADAAQHGVRFNAPLCFVACWVCVIVGLFSLASTKLPSYISPCHPAAAMLFGNYLARLMAGKQRSANWWPYASFAVLLLVGIGFAIGTGIIAEQFVDGMQPLTLIGVGLVAGALISGTLWYRGKAAHSVLSCGLCAFAFSLMLFGWATGHVSQQQQADQLVMIPGQQSEQPAIASLGTLRSSWVFYAGHPIDLLQSSEMEAKSFLQSAGDRFLLTSSSNAKRYKLLDDDTIEVVDSVPFFLEGDQELLLLKRRQTSTIVASRPETDRR</sequence>
<feature type="transmembrane region" description="Helical" evidence="8">
    <location>
        <begin position="180"/>
        <end position="203"/>
    </location>
</feature>
<accession>A0A517SS68</accession>
<evidence type="ECO:0000256" key="5">
    <source>
        <dbReference type="ARBA" id="ARBA00022692"/>
    </source>
</evidence>
<dbReference type="Pfam" id="PF13231">
    <property type="entry name" value="PMT_2"/>
    <property type="match status" value="1"/>
</dbReference>
<protein>
    <submittedName>
        <fullName evidence="10">Undecaprenyl phosphate-alpha-4-amino-4-deoxy-L-arabinose arabinosyl transferase</fullName>
        <ecNumber evidence="10">2.4.2.43</ecNumber>
    </submittedName>
</protein>
<dbReference type="GO" id="GO:0010041">
    <property type="term" value="P:response to iron(III) ion"/>
    <property type="evidence" value="ECO:0007669"/>
    <property type="project" value="TreeGrafter"/>
</dbReference>
<evidence type="ECO:0000259" key="9">
    <source>
        <dbReference type="Pfam" id="PF13231"/>
    </source>
</evidence>
<evidence type="ECO:0000256" key="7">
    <source>
        <dbReference type="ARBA" id="ARBA00023136"/>
    </source>
</evidence>
<feature type="transmembrane region" description="Helical" evidence="8">
    <location>
        <begin position="398"/>
        <end position="415"/>
    </location>
</feature>
<comment type="subcellular location">
    <subcellularLocation>
        <location evidence="1">Cell membrane</location>
        <topology evidence="1">Multi-pass membrane protein</topology>
    </subcellularLocation>
</comment>
<dbReference type="OrthoDB" id="9815691at2"/>
<gene>
    <name evidence="10" type="primary">arnT</name>
    <name evidence="10" type="ORF">SV7mr_14800</name>
</gene>
<feature type="transmembrane region" description="Helical" evidence="8">
    <location>
        <begin position="374"/>
        <end position="392"/>
    </location>
</feature>
<feature type="transmembrane region" description="Helical" evidence="8">
    <location>
        <begin position="6"/>
        <end position="24"/>
    </location>
</feature>
<proteinExistence type="predicted"/>
<feature type="transmembrane region" description="Helical" evidence="8">
    <location>
        <begin position="109"/>
        <end position="131"/>
    </location>
</feature>
<dbReference type="EMBL" id="CP036272">
    <property type="protein sequence ID" value="QDT58977.1"/>
    <property type="molecule type" value="Genomic_DNA"/>
</dbReference>
<feature type="transmembrane region" description="Helical" evidence="8">
    <location>
        <begin position="323"/>
        <end position="345"/>
    </location>
</feature>
<evidence type="ECO:0000256" key="6">
    <source>
        <dbReference type="ARBA" id="ARBA00022989"/>
    </source>
</evidence>
<dbReference type="GO" id="GO:0103015">
    <property type="term" value="F:4-amino-4-deoxy-L-arabinose transferase activity"/>
    <property type="evidence" value="ECO:0007669"/>
    <property type="project" value="UniProtKB-EC"/>
</dbReference>
<evidence type="ECO:0000256" key="4">
    <source>
        <dbReference type="ARBA" id="ARBA00022679"/>
    </source>
</evidence>
<keyword evidence="3 10" id="KW-0328">Glycosyltransferase</keyword>
<dbReference type="RefSeq" id="WP_145270528.1">
    <property type="nucleotide sequence ID" value="NZ_CP036272.1"/>
</dbReference>
<feature type="transmembrane region" description="Helical" evidence="8">
    <location>
        <begin position="457"/>
        <end position="480"/>
    </location>
</feature>
<keyword evidence="6 8" id="KW-1133">Transmembrane helix</keyword>
<keyword evidence="4 10" id="KW-0808">Transferase</keyword>
<keyword evidence="7 8" id="KW-0472">Membrane</keyword>
<dbReference type="AlphaFoldDB" id="A0A517SS68"/>
<feature type="transmembrane region" description="Helical" evidence="8">
    <location>
        <begin position="427"/>
        <end position="451"/>
    </location>
</feature>
<feature type="transmembrane region" description="Helical" evidence="8">
    <location>
        <begin position="209"/>
        <end position="226"/>
    </location>
</feature>
<dbReference type="GO" id="GO:0005886">
    <property type="term" value="C:plasma membrane"/>
    <property type="evidence" value="ECO:0007669"/>
    <property type="project" value="UniProtKB-SubCell"/>
</dbReference>
<feature type="transmembrane region" description="Helical" evidence="8">
    <location>
        <begin position="272"/>
        <end position="292"/>
    </location>
</feature>
<organism evidence="10 11">
    <name type="scientific">Stieleria bergensis</name>
    <dbReference type="NCBI Taxonomy" id="2528025"/>
    <lineage>
        <taxon>Bacteria</taxon>
        <taxon>Pseudomonadati</taxon>
        <taxon>Planctomycetota</taxon>
        <taxon>Planctomycetia</taxon>
        <taxon>Pirellulales</taxon>
        <taxon>Pirellulaceae</taxon>
        <taxon>Stieleria</taxon>
    </lineage>
</organism>
<evidence type="ECO:0000313" key="11">
    <source>
        <dbReference type="Proteomes" id="UP000315003"/>
    </source>
</evidence>
<dbReference type="InterPro" id="IPR038731">
    <property type="entry name" value="RgtA/B/C-like"/>
</dbReference>
<reference evidence="10 11" key="1">
    <citation type="submission" date="2019-02" db="EMBL/GenBank/DDBJ databases">
        <title>Deep-cultivation of Planctomycetes and their phenomic and genomic characterization uncovers novel biology.</title>
        <authorList>
            <person name="Wiegand S."/>
            <person name="Jogler M."/>
            <person name="Boedeker C."/>
            <person name="Pinto D."/>
            <person name="Vollmers J."/>
            <person name="Rivas-Marin E."/>
            <person name="Kohn T."/>
            <person name="Peeters S.H."/>
            <person name="Heuer A."/>
            <person name="Rast P."/>
            <person name="Oberbeckmann S."/>
            <person name="Bunk B."/>
            <person name="Jeske O."/>
            <person name="Meyerdierks A."/>
            <person name="Storesund J.E."/>
            <person name="Kallscheuer N."/>
            <person name="Luecker S."/>
            <person name="Lage O.M."/>
            <person name="Pohl T."/>
            <person name="Merkel B.J."/>
            <person name="Hornburger P."/>
            <person name="Mueller R.-W."/>
            <person name="Bruemmer F."/>
            <person name="Labrenz M."/>
            <person name="Spormann A.M."/>
            <person name="Op den Camp H."/>
            <person name="Overmann J."/>
            <person name="Amann R."/>
            <person name="Jetten M.S.M."/>
            <person name="Mascher T."/>
            <person name="Medema M.H."/>
            <person name="Devos D.P."/>
            <person name="Kaster A.-K."/>
            <person name="Ovreas L."/>
            <person name="Rohde M."/>
            <person name="Galperin M.Y."/>
            <person name="Jogler C."/>
        </authorList>
    </citation>
    <scope>NUCLEOTIDE SEQUENCE [LARGE SCALE GENOMIC DNA]</scope>
    <source>
        <strain evidence="10 11">SV_7m_r</strain>
    </source>
</reference>
<evidence type="ECO:0000256" key="8">
    <source>
        <dbReference type="SAM" id="Phobius"/>
    </source>
</evidence>
<feature type="transmembrane region" description="Helical" evidence="8">
    <location>
        <begin position="137"/>
        <end position="159"/>
    </location>
</feature>
<feature type="transmembrane region" description="Helical" evidence="8">
    <location>
        <begin position="487"/>
        <end position="506"/>
    </location>
</feature>
<dbReference type="EC" id="2.4.2.43" evidence="10"/>
<keyword evidence="11" id="KW-1185">Reference proteome</keyword>
<evidence type="ECO:0000256" key="1">
    <source>
        <dbReference type="ARBA" id="ARBA00004651"/>
    </source>
</evidence>
<keyword evidence="2" id="KW-1003">Cell membrane</keyword>
<feature type="transmembrane region" description="Helical" evidence="8">
    <location>
        <begin position="63"/>
        <end position="79"/>
    </location>
</feature>
<feature type="domain" description="Glycosyltransferase RgtA/B/C/D-like" evidence="9">
    <location>
        <begin position="60"/>
        <end position="147"/>
    </location>
</feature>
<dbReference type="GO" id="GO:0009103">
    <property type="term" value="P:lipopolysaccharide biosynthetic process"/>
    <property type="evidence" value="ECO:0007669"/>
    <property type="project" value="UniProtKB-ARBA"/>
</dbReference>
<dbReference type="PANTHER" id="PTHR33908">
    <property type="entry name" value="MANNOSYLTRANSFERASE YKCB-RELATED"/>
    <property type="match status" value="1"/>
</dbReference>
<dbReference type="InterPro" id="IPR050297">
    <property type="entry name" value="LipidA_mod_glycosyltrf_83"/>
</dbReference>
<dbReference type="Proteomes" id="UP000315003">
    <property type="component" value="Chromosome"/>
</dbReference>
<evidence type="ECO:0000256" key="3">
    <source>
        <dbReference type="ARBA" id="ARBA00022676"/>
    </source>
</evidence>